<evidence type="ECO:0000256" key="2">
    <source>
        <dbReference type="ARBA" id="ARBA00022475"/>
    </source>
</evidence>
<evidence type="ECO:0000256" key="7">
    <source>
        <dbReference type="SAM" id="MobiDB-lite"/>
    </source>
</evidence>
<proteinExistence type="inferred from homology"/>
<evidence type="ECO:0000256" key="4">
    <source>
        <dbReference type="ARBA" id="ARBA00022989"/>
    </source>
</evidence>
<feature type="transmembrane region" description="Helical" evidence="8">
    <location>
        <begin position="182"/>
        <end position="201"/>
    </location>
</feature>
<evidence type="ECO:0000256" key="1">
    <source>
        <dbReference type="ARBA" id="ARBA00004651"/>
    </source>
</evidence>
<keyword evidence="11" id="KW-1185">Reference proteome</keyword>
<feature type="transmembrane region" description="Helical" evidence="8">
    <location>
        <begin position="31"/>
        <end position="54"/>
    </location>
</feature>
<keyword evidence="5 8" id="KW-0472">Membrane</keyword>
<keyword evidence="4 8" id="KW-1133">Transmembrane helix</keyword>
<gene>
    <name evidence="10" type="ORF">FYJ35_07745</name>
</gene>
<dbReference type="RefSeq" id="WP_154525278.1">
    <property type="nucleotide sequence ID" value="NZ_VULZ01000007.1"/>
</dbReference>
<keyword evidence="6" id="KW-0813">Transport</keyword>
<dbReference type="GO" id="GO:0005886">
    <property type="term" value="C:plasma membrane"/>
    <property type="evidence" value="ECO:0007669"/>
    <property type="project" value="UniProtKB-SubCell"/>
</dbReference>
<keyword evidence="3 8" id="KW-0812">Transmembrane</keyword>
<keyword evidence="2" id="KW-1003">Cell membrane</keyword>
<evidence type="ECO:0000256" key="6">
    <source>
        <dbReference type="RuleBase" id="RU004057"/>
    </source>
</evidence>
<sequence>MRKITNWIVGLMAAAVVVAITYITLDSSLSNIIYNSCFLAAMIVILIVGCGIGFGRMRQTQQGLDQATDKLKAISDGGGNMSAITTPGAAIFGVPYFDAKYQEYLHYLRKTNSPTDIGDYIGEYEINNYTHRRLLEMIPDILTSLGILGTFVGLVLGLRHFNPTSYEAMSGSVESLIDGIKVAFVTSIYGISLSLAFSYWLRGALTGVSESLDRFLDAYYTTAVTPTDATAMNHIIANQNAQTKVLGQMQKDLAEQVSQTLANNIRPMVEHLDHTMDSFSETVTLQQGQLLENISQRIARTMKQEFFSEFTEMRKVMGETNKVQRDHAEFMEKSEKQYQQIIDQGQQHMVDVMNGSAQLVSEVFDAMHAQEEQLSQFVADMQRSMADMAKVNDTNLEMTRQMEHLSEMNGAVSGRLAELTELSEKYTRSLAQVQADNSDLSEGLSVMNDANIRMTDKISKMNDLTVSSLQGVQKAQSAYISAADGYLKSIQEAQGTLVKETKTQQENLRQFTDYMTQVLASMKGLTESTAEAVRKMNQYLTEQAQAAETSAKPLADSQLGELIALLKARESREAAETRKEKTEESKPRRRGLFGR</sequence>
<accession>A0A6L5X7G4</accession>
<evidence type="ECO:0000256" key="8">
    <source>
        <dbReference type="SAM" id="Phobius"/>
    </source>
</evidence>
<keyword evidence="6" id="KW-0653">Protein transport</keyword>
<evidence type="ECO:0000259" key="9">
    <source>
        <dbReference type="Pfam" id="PF01618"/>
    </source>
</evidence>
<reference evidence="10 11" key="1">
    <citation type="submission" date="2019-08" db="EMBL/GenBank/DDBJ databases">
        <title>In-depth cultivation of the pig gut microbiome towards novel bacterial diversity and tailored functional studies.</title>
        <authorList>
            <person name="Wylensek D."/>
            <person name="Hitch T.C.A."/>
            <person name="Clavel T."/>
        </authorList>
    </citation>
    <scope>NUCLEOTIDE SEQUENCE [LARGE SCALE GENOMIC DNA]</scope>
    <source>
        <strain evidence="10 11">Oil+RF-744-WCA-WT-11</strain>
    </source>
</reference>
<comment type="caution">
    <text evidence="10">The sequence shown here is derived from an EMBL/GenBank/DDBJ whole genome shotgun (WGS) entry which is preliminary data.</text>
</comment>
<name>A0A6L5X7G4_9FIRM</name>
<dbReference type="Pfam" id="PF01618">
    <property type="entry name" value="MotA_ExbB"/>
    <property type="match status" value="1"/>
</dbReference>
<dbReference type="GO" id="GO:0015031">
    <property type="term" value="P:protein transport"/>
    <property type="evidence" value="ECO:0007669"/>
    <property type="project" value="UniProtKB-KW"/>
</dbReference>
<protein>
    <recommendedName>
        <fullName evidence="9">MotA/TolQ/ExbB proton channel domain-containing protein</fullName>
    </recommendedName>
</protein>
<feature type="compositionally biased region" description="Basic and acidic residues" evidence="7">
    <location>
        <begin position="570"/>
        <end position="586"/>
    </location>
</feature>
<feature type="transmembrane region" description="Helical" evidence="8">
    <location>
        <begin position="7"/>
        <end position="25"/>
    </location>
</feature>
<evidence type="ECO:0000313" key="11">
    <source>
        <dbReference type="Proteomes" id="UP000481852"/>
    </source>
</evidence>
<evidence type="ECO:0000256" key="3">
    <source>
        <dbReference type="ARBA" id="ARBA00022692"/>
    </source>
</evidence>
<feature type="region of interest" description="Disordered" evidence="7">
    <location>
        <begin position="570"/>
        <end position="595"/>
    </location>
</feature>
<organism evidence="10 11">
    <name type="scientific">Porcincola intestinalis</name>
    <dbReference type="NCBI Taxonomy" id="2606632"/>
    <lineage>
        <taxon>Bacteria</taxon>
        <taxon>Bacillati</taxon>
        <taxon>Bacillota</taxon>
        <taxon>Clostridia</taxon>
        <taxon>Lachnospirales</taxon>
        <taxon>Lachnospiraceae</taxon>
        <taxon>Porcincola</taxon>
    </lineage>
</organism>
<dbReference type="EMBL" id="VULZ01000007">
    <property type="protein sequence ID" value="MSS14936.1"/>
    <property type="molecule type" value="Genomic_DNA"/>
</dbReference>
<evidence type="ECO:0000313" key="10">
    <source>
        <dbReference type="EMBL" id="MSS14936.1"/>
    </source>
</evidence>
<dbReference type="AlphaFoldDB" id="A0A6L5X7G4"/>
<dbReference type="SUPFAM" id="SSF90257">
    <property type="entry name" value="Myosin rod fragments"/>
    <property type="match status" value="1"/>
</dbReference>
<feature type="transmembrane region" description="Helical" evidence="8">
    <location>
        <begin position="141"/>
        <end position="162"/>
    </location>
</feature>
<comment type="similarity">
    <text evidence="6">Belongs to the exbB/tolQ family.</text>
</comment>
<evidence type="ECO:0000256" key="5">
    <source>
        <dbReference type="ARBA" id="ARBA00023136"/>
    </source>
</evidence>
<dbReference type="InterPro" id="IPR002898">
    <property type="entry name" value="MotA_ExbB_proton_chnl"/>
</dbReference>
<feature type="domain" description="MotA/TolQ/ExbB proton channel" evidence="9">
    <location>
        <begin position="131"/>
        <end position="197"/>
    </location>
</feature>
<dbReference type="Proteomes" id="UP000481852">
    <property type="component" value="Unassembled WGS sequence"/>
</dbReference>
<comment type="subcellular location">
    <subcellularLocation>
        <location evidence="1">Cell membrane</location>
        <topology evidence="1">Multi-pass membrane protein</topology>
    </subcellularLocation>
    <subcellularLocation>
        <location evidence="6">Membrane</location>
        <topology evidence="6">Multi-pass membrane protein</topology>
    </subcellularLocation>
</comment>